<sequence length="40" mass="4419">MTAGSEIVTLTPINDVYIIANLKETQIKKSTARTICCYQS</sequence>
<organism evidence="1">
    <name type="scientific">Proteus mirabilis</name>
    <dbReference type="NCBI Taxonomy" id="584"/>
    <lineage>
        <taxon>Bacteria</taxon>
        <taxon>Pseudomonadati</taxon>
        <taxon>Pseudomonadota</taxon>
        <taxon>Gammaproteobacteria</taxon>
        <taxon>Enterobacterales</taxon>
        <taxon>Morganellaceae</taxon>
        <taxon>Proteus</taxon>
    </lineage>
</organism>
<accession>A0ABD5LXL4</accession>
<dbReference type="AlphaFoldDB" id="A0ABD5LXL4"/>
<gene>
    <name evidence="1" type="ORF">I3679_020300</name>
</gene>
<reference evidence="1" key="1">
    <citation type="submission" date="2021-05" db="EMBL/GenBank/DDBJ databases">
        <title>First report of NDM-5 and VEB-6 producing Proteus mirabilis isolated from blood of a sepsis patient in Kolkata, India.</title>
        <authorList>
            <person name="Halder G."/>
            <person name="Chaudhuri B."/>
            <person name="Dutta S."/>
        </authorList>
    </citation>
    <scope>NUCLEOTIDE SEQUENCE [LARGE SCALE GENOMIC DNA]</scope>
    <source>
        <strain evidence="1">7049</strain>
    </source>
</reference>
<protein>
    <submittedName>
        <fullName evidence="1">Uncharacterized protein</fullName>
    </submittedName>
</protein>
<proteinExistence type="predicted"/>
<evidence type="ECO:0000313" key="1">
    <source>
        <dbReference type="EMBL" id="MEY2345286.1"/>
    </source>
</evidence>
<comment type="caution">
    <text evidence="1">The sequence shown here is derived from an EMBL/GenBank/DDBJ whole genome shotgun (WGS) entry which is preliminary data.</text>
</comment>
<name>A0ABD5LXL4_PROMI</name>
<dbReference type="EMBL" id="JADQCH020000002">
    <property type="protein sequence ID" value="MEY2345286.1"/>
    <property type="molecule type" value="Genomic_DNA"/>
</dbReference>